<evidence type="ECO:0000313" key="7">
    <source>
        <dbReference type="WBParaSite" id="PEQ_0001270001-mRNA-1"/>
    </source>
</evidence>
<feature type="signal peptide" evidence="5">
    <location>
        <begin position="1"/>
        <end position="21"/>
    </location>
</feature>
<dbReference type="GO" id="GO:0071013">
    <property type="term" value="C:catalytic step 2 spliceosome"/>
    <property type="evidence" value="ECO:0007669"/>
    <property type="project" value="TreeGrafter"/>
</dbReference>
<feature type="chain" id="PRO_5037918883" evidence="5">
    <location>
        <begin position="22"/>
        <end position="175"/>
    </location>
</feature>
<dbReference type="Proteomes" id="UP000887564">
    <property type="component" value="Unplaced"/>
</dbReference>
<protein>
    <submittedName>
        <fullName evidence="7">Uncharacterized protein</fullName>
    </submittedName>
</protein>
<dbReference type="InterPro" id="IPR019148">
    <property type="entry name" value="Nuclear_protein_DGCR14_ESS-2"/>
</dbReference>
<evidence type="ECO:0000256" key="3">
    <source>
        <dbReference type="ARBA" id="ARBA00023242"/>
    </source>
</evidence>
<dbReference type="PANTHER" id="PTHR12940:SF0">
    <property type="entry name" value="SPLICING FACTOR ESS-2 HOMOLOG"/>
    <property type="match status" value="1"/>
</dbReference>
<accession>A0A914S1Q3</accession>
<evidence type="ECO:0000313" key="6">
    <source>
        <dbReference type="Proteomes" id="UP000887564"/>
    </source>
</evidence>
<feature type="region of interest" description="Disordered" evidence="4">
    <location>
        <begin position="102"/>
        <end position="145"/>
    </location>
</feature>
<reference evidence="7" key="1">
    <citation type="submission" date="2022-11" db="UniProtKB">
        <authorList>
            <consortium name="WormBaseParasite"/>
        </authorList>
    </citation>
    <scope>IDENTIFICATION</scope>
</reference>
<evidence type="ECO:0000256" key="1">
    <source>
        <dbReference type="ARBA" id="ARBA00004123"/>
    </source>
</evidence>
<dbReference type="WBParaSite" id="PEQ_0001270001-mRNA-1">
    <property type="protein sequence ID" value="PEQ_0001270001-mRNA-1"/>
    <property type="gene ID" value="PEQ_0001270001"/>
</dbReference>
<organism evidence="6 7">
    <name type="scientific">Parascaris equorum</name>
    <name type="common">Equine roundworm</name>
    <dbReference type="NCBI Taxonomy" id="6256"/>
    <lineage>
        <taxon>Eukaryota</taxon>
        <taxon>Metazoa</taxon>
        <taxon>Ecdysozoa</taxon>
        <taxon>Nematoda</taxon>
        <taxon>Chromadorea</taxon>
        <taxon>Rhabditida</taxon>
        <taxon>Spirurina</taxon>
        <taxon>Ascaridomorpha</taxon>
        <taxon>Ascaridoidea</taxon>
        <taxon>Ascarididae</taxon>
        <taxon>Parascaris</taxon>
    </lineage>
</organism>
<dbReference type="AlphaFoldDB" id="A0A914S1Q3"/>
<evidence type="ECO:0000256" key="5">
    <source>
        <dbReference type="SAM" id="SignalP"/>
    </source>
</evidence>
<dbReference type="PANTHER" id="PTHR12940">
    <property type="entry name" value="ES-2 PROTEIN - RELATED"/>
    <property type="match status" value="1"/>
</dbReference>
<evidence type="ECO:0000256" key="4">
    <source>
        <dbReference type="SAM" id="MobiDB-lite"/>
    </source>
</evidence>
<name>A0A914S1Q3_PAREQ</name>
<comment type="subcellular location">
    <subcellularLocation>
        <location evidence="1">Nucleus</location>
    </subcellularLocation>
</comment>
<dbReference type="Pfam" id="PF09751">
    <property type="entry name" value="Es2"/>
    <property type="match status" value="1"/>
</dbReference>
<keyword evidence="6" id="KW-1185">Reference proteome</keyword>
<evidence type="ECO:0000256" key="2">
    <source>
        <dbReference type="ARBA" id="ARBA00009072"/>
    </source>
</evidence>
<keyword evidence="5" id="KW-0732">Signal</keyword>
<sequence length="175" mass="20063">MWSWSWNFLVLLGSETELIVGGEGREGLCPSTFVVQLSAKKLQTVKEVRTVLPEQDYLHRLQKIIVRDYFPELPKLKAQKEYLDAVAANDFSKVRELQLRYSTKRTERRTSPTARRRSPDIFDADTPGPSRPPGDAMDSQRSDLCNRMGDNEAYKPYGSNTAYSRLVRECACWPT</sequence>
<comment type="similarity">
    <text evidence="2">Belongs to the ESS2 family.</text>
</comment>
<keyword evidence="3" id="KW-0539">Nucleus</keyword>
<proteinExistence type="inferred from homology"/>